<name>A0AAV7V8S2_PLEWA</name>
<dbReference type="Proteomes" id="UP001066276">
    <property type="component" value="Chromosome 2_1"/>
</dbReference>
<gene>
    <name evidence="2" type="ORF">NDU88_000358</name>
</gene>
<feature type="compositionally biased region" description="Polar residues" evidence="1">
    <location>
        <begin position="52"/>
        <end position="74"/>
    </location>
</feature>
<proteinExistence type="predicted"/>
<sequence>MRQQPTTRQNQKITVTYATTANNTPESEDHRNLCDNSQQHARIRRSPEPMRQQPTTRQNQKITVTYATTANNTPESEDHRNLCDNCQQHA</sequence>
<evidence type="ECO:0000313" key="3">
    <source>
        <dbReference type="Proteomes" id="UP001066276"/>
    </source>
</evidence>
<dbReference type="EMBL" id="JANPWB010000003">
    <property type="protein sequence ID" value="KAJ1196487.1"/>
    <property type="molecule type" value="Genomic_DNA"/>
</dbReference>
<dbReference type="AlphaFoldDB" id="A0AAV7V8S2"/>
<accession>A0AAV7V8S2</accession>
<reference evidence="2" key="1">
    <citation type="journal article" date="2022" name="bioRxiv">
        <title>Sequencing and chromosome-scale assembly of the giantPleurodeles waltlgenome.</title>
        <authorList>
            <person name="Brown T."/>
            <person name="Elewa A."/>
            <person name="Iarovenko S."/>
            <person name="Subramanian E."/>
            <person name="Araus A.J."/>
            <person name="Petzold A."/>
            <person name="Susuki M."/>
            <person name="Suzuki K.-i.T."/>
            <person name="Hayashi T."/>
            <person name="Toyoda A."/>
            <person name="Oliveira C."/>
            <person name="Osipova E."/>
            <person name="Leigh N.D."/>
            <person name="Simon A."/>
            <person name="Yun M.H."/>
        </authorList>
    </citation>
    <scope>NUCLEOTIDE SEQUENCE</scope>
    <source>
        <strain evidence="2">20211129_DDA</strain>
        <tissue evidence="2">Liver</tissue>
    </source>
</reference>
<keyword evidence="3" id="KW-1185">Reference proteome</keyword>
<organism evidence="2 3">
    <name type="scientific">Pleurodeles waltl</name>
    <name type="common">Iberian ribbed newt</name>
    <dbReference type="NCBI Taxonomy" id="8319"/>
    <lineage>
        <taxon>Eukaryota</taxon>
        <taxon>Metazoa</taxon>
        <taxon>Chordata</taxon>
        <taxon>Craniata</taxon>
        <taxon>Vertebrata</taxon>
        <taxon>Euteleostomi</taxon>
        <taxon>Amphibia</taxon>
        <taxon>Batrachia</taxon>
        <taxon>Caudata</taxon>
        <taxon>Salamandroidea</taxon>
        <taxon>Salamandridae</taxon>
        <taxon>Pleurodelinae</taxon>
        <taxon>Pleurodeles</taxon>
    </lineage>
</organism>
<evidence type="ECO:0000256" key="1">
    <source>
        <dbReference type="SAM" id="MobiDB-lite"/>
    </source>
</evidence>
<comment type="caution">
    <text evidence="2">The sequence shown here is derived from an EMBL/GenBank/DDBJ whole genome shotgun (WGS) entry which is preliminary data.</text>
</comment>
<feature type="region of interest" description="Disordered" evidence="1">
    <location>
        <begin position="20"/>
        <end position="90"/>
    </location>
</feature>
<protein>
    <submittedName>
        <fullName evidence="2">Uncharacterized protein</fullName>
    </submittedName>
</protein>
<evidence type="ECO:0000313" key="2">
    <source>
        <dbReference type="EMBL" id="KAJ1196487.1"/>
    </source>
</evidence>